<evidence type="ECO:0000313" key="1">
    <source>
        <dbReference type="EMBL" id="TGK88605.1"/>
    </source>
</evidence>
<sequence>MYIALTAFSKSSINLLYAISNNFYYGLSYRTGDEPIQKGVISPGIYEDSVDIKEFKRTRMNESWGLRTQYFFFGNFYGSLNFGLNKAYKEEQKNQFFIQSNNIDFKPYQKTTIYSDRYSASLGIGYRKEIFEFLIIGSEFEYGHLSTRRINEHYSFNPQYFNGLPDNYVTEQVFLREKNQNSRDYLSVSVYAGIAL</sequence>
<dbReference type="OrthoDB" id="339925at2"/>
<dbReference type="Proteomes" id="UP000297918">
    <property type="component" value="Unassembled WGS sequence"/>
</dbReference>
<comment type="caution">
    <text evidence="1">The sequence shown here is derived from an EMBL/GenBank/DDBJ whole genome shotgun (WGS) entry which is preliminary data.</text>
</comment>
<name>A0A4R9IJ80_9LEPT</name>
<accession>A0A4R9IJ80</accession>
<proteinExistence type="predicted"/>
<reference evidence="2" key="1">
    <citation type="submission" date="2018-10" db="EMBL/GenBank/DDBJ databases">
        <authorList>
            <person name="Vincent A.T."/>
            <person name="Schiettekatte O."/>
            <person name="Bourhy P."/>
            <person name="Veyrier F.J."/>
            <person name="Picardeau M."/>
        </authorList>
    </citation>
    <scope>NUCLEOTIDE SEQUENCE</scope>
    <source>
        <strain evidence="2">201800281</strain>
    </source>
</reference>
<protein>
    <submittedName>
        <fullName evidence="1">Uncharacterized protein</fullName>
    </submittedName>
</protein>
<dbReference type="Proteomes" id="UP000297394">
    <property type="component" value="Unassembled WGS sequence"/>
</dbReference>
<organism evidence="1 3">
    <name type="scientific">Leptospira bourretii</name>
    <dbReference type="NCBI Taxonomy" id="2484962"/>
    <lineage>
        <taxon>Bacteria</taxon>
        <taxon>Pseudomonadati</taxon>
        <taxon>Spirochaetota</taxon>
        <taxon>Spirochaetia</taxon>
        <taxon>Leptospirales</taxon>
        <taxon>Leptospiraceae</taxon>
        <taxon>Leptospira</taxon>
    </lineage>
</organism>
<evidence type="ECO:0000313" key="4">
    <source>
        <dbReference type="Proteomes" id="UP000297918"/>
    </source>
</evidence>
<dbReference type="EMBL" id="RQFL01000031">
    <property type="protein sequence ID" value="TGK89240.1"/>
    <property type="molecule type" value="Genomic_DNA"/>
</dbReference>
<dbReference type="EMBL" id="RQFM01000010">
    <property type="protein sequence ID" value="TGK88605.1"/>
    <property type="molecule type" value="Genomic_DNA"/>
</dbReference>
<evidence type="ECO:0000313" key="2">
    <source>
        <dbReference type="EMBL" id="TGK89240.1"/>
    </source>
</evidence>
<keyword evidence="4" id="KW-1185">Reference proteome</keyword>
<gene>
    <name evidence="1" type="ORF">EHQ23_06870</name>
    <name evidence="2" type="ORF">EHQ26_19395</name>
</gene>
<reference evidence="1 3" key="2">
    <citation type="journal article" date="2019" name="PLoS Negl. Trop. Dis.">
        <title>Revisiting the worldwide diversity of Leptospira species in the environment.</title>
        <authorList>
            <person name="Vincent A.T."/>
            <person name="Schiettekatte O."/>
            <person name="Bourhy P."/>
            <person name="Veyrier F.J."/>
            <person name="Picardeau M."/>
        </authorList>
    </citation>
    <scope>NUCLEOTIDE SEQUENCE [LARGE SCALE GENOMIC DNA]</scope>
    <source>
        <strain evidence="1 3">201800280</strain>
        <strain evidence="2">201800281</strain>
    </source>
</reference>
<evidence type="ECO:0000313" key="3">
    <source>
        <dbReference type="Proteomes" id="UP000297394"/>
    </source>
</evidence>
<dbReference type="AlphaFoldDB" id="A0A4R9IJ80"/>